<organism evidence="2 3">
    <name type="scientific">Cyphellophora attinorum</name>
    <dbReference type="NCBI Taxonomy" id="1664694"/>
    <lineage>
        <taxon>Eukaryota</taxon>
        <taxon>Fungi</taxon>
        <taxon>Dikarya</taxon>
        <taxon>Ascomycota</taxon>
        <taxon>Pezizomycotina</taxon>
        <taxon>Eurotiomycetes</taxon>
        <taxon>Chaetothyriomycetidae</taxon>
        <taxon>Chaetothyriales</taxon>
        <taxon>Cyphellophoraceae</taxon>
        <taxon>Cyphellophora</taxon>
    </lineage>
</organism>
<reference evidence="2 3" key="1">
    <citation type="submission" date="2015-06" db="EMBL/GenBank/DDBJ databases">
        <title>Draft genome of the ant-associated black yeast Phialophora attae CBS 131958.</title>
        <authorList>
            <person name="Moreno L.F."/>
            <person name="Stielow B.J."/>
            <person name="de Hoog S."/>
            <person name="Vicente V.A."/>
            <person name="Weiss V.A."/>
            <person name="de Vries M."/>
            <person name="Cruz L.M."/>
            <person name="Souza E.M."/>
        </authorList>
    </citation>
    <scope>NUCLEOTIDE SEQUENCE [LARGE SCALE GENOMIC DNA]</scope>
    <source>
        <strain evidence="2 3">CBS 131958</strain>
    </source>
</reference>
<evidence type="ECO:0000313" key="2">
    <source>
        <dbReference type="EMBL" id="KPI43713.1"/>
    </source>
</evidence>
<dbReference type="Pfam" id="PF20253">
    <property type="entry name" value="DUF6604"/>
    <property type="match status" value="1"/>
</dbReference>
<comment type="caution">
    <text evidence="2">The sequence shown here is derived from an EMBL/GenBank/DDBJ whole genome shotgun (WGS) entry which is preliminary data.</text>
</comment>
<dbReference type="OrthoDB" id="4821062at2759"/>
<name>A0A0N1H903_9EURO</name>
<protein>
    <recommendedName>
        <fullName evidence="1">DUF6604 domain-containing protein</fullName>
    </recommendedName>
</protein>
<dbReference type="InterPro" id="IPR046539">
    <property type="entry name" value="DUF6604"/>
</dbReference>
<evidence type="ECO:0000259" key="1">
    <source>
        <dbReference type="Pfam" id="PF20253"/>
    </source>
</evidence>
<dbReference type="EMBL" id="LFJN01000004">
    <property type="protein sequence ID" value="KPI43713.1"/>
    <property type="molecule type" value="Genomic_DNA"/>
</dbReference>
<feature type="domain" description="DUF6604" evidence="1">
    <location>
        <begin position="24"/>
        <end position="245"/>
    </location>
</feature>
<dbReference type="Proteomes" id="UP000038010">
    <property type="component" value="Unassembled WGS sequence"/>
</dbReference>
<dbReference type="AlphaFoldDB" id="A0A0N1H903"/>
<evidence type="ECO:0000313" key="3">
    <source>
        <dbReference type="Proteomes" id="UP000038010"/>
    </source>
</evidence>
<gene>
    <name evidence="2" type="ORF">AB675_6359</name>
</gene>
<dbReference type="GeneID" id="28738523"/>
<sequence length="755" mass="83445">MLLNPTHEITFSGLPGDVLDAYVRYKKGTRAIVGWIVQYAPEYAGAKRLPLRELSRLVRSLAGRIKALPDVVHFHFRETIAARHQLSKYFRCFRNESVDQISATVDHEHFTNSLSEIYTNLCCICEEPKSACGQATSSNASDVVKKRSSNLFDGLVVEEPPLVDDRELAGISAECEACKLDSSPTSQGSLKEVCLSDDHLGCTIEYVSILQEMCQTMKAVGDVWRHAARGDVSFVSAAFLTNVGHASLLKMDQRMRDIDEDITIHKLREGCCALEPTALDEDDSCDWSQLLERLSKSEQAVAHVLQAHVDPTSRRPCLQRPADFIVSDQEPSNASALVPAIVENIVALVQYSTPPSAIVMNSSPVYADMGYAINNGADAAKGLTTILGMELLSQSYQSYVLSSPDPATVPTCRLGALRLAYAASGSIEKTIEDQDCFPCRCTQTLAFHLQNLAVDLKCFGGQKCWDLYFQSPFVSGSHVLEILDQCQYYGNKLLVYRHYAGALIHSYNVLKQLAAIEDIPLLEYLRSTFADTWFPGGELPVKSYRAAWTRYIGARIKFKKGHRRNKQNSWCMAVPPHAARHAAGLGVGRNELKQSSSKSLLFAVKEQGYNVADTQWERVHPGRAQGKVDQVDTTSLALLLPVVEEELNPSKSVLRGPSKARLNYFDIFRLCVRIVRRISEATHTDPKEKGMNCICFVSALLEGADRIVDARSLGQVVGKGACWTKTEREGVVKVTIAAMTEVLGGKEASDYGWSF</sequence>
<dbReference type="VEuPathDB" id="FungiDB:AB675_6359"/>
<accession>A0A0N1H903</accession>
<proteinExistence type="predicted"/>
<keyword evidence="3" id="KW-1185">Reference proteome</keyword>
<dbReference type="RefSeq" id="XP_018003676.1">
    <property type="nucleotide sequence ID" value="XM_018146643.1"/>
</dbReference>